<accession>A0A4Q7WZ98</accession>
<protein>
    <submittedName>
        <fullName evidence="1">Uncharacterized protein</fullName>
    </submittedName>
</protein>
<dbReference type="Proteomes" id="UP000292027">
    <property type="component" value="Unassembled WGS sequence"/>
</dbReference>
<evidence type="ECO:0000313" key="2">
    <source>
        <dbReference type="Proteomes" id="UP000292027"/>
    </source>
</evidence>
<name>A0A4Q7WZ98_9ACTN</name>
<dbReference type="EMBL" id="SHKR01000012">
    <property type="protein sequence ID" value="RZU15897.1"/>
    <property type="molecule type" value="Genomic_DNA"/>
</dbReference>
<proteinExistence type="predicted"/>
<reference evidence="1 2" key="1">
    <citation type="journal article" date="2015" name="Stand. Genomic Sci.">
        <title>Genomic Encyclopedia of Bacterial and Archaeal Type Strains, Phase III: the genomes of soil and plant-associated and newly described type strains.</title>
        <authorList>
            <person name="Whitman W.B."/>
            <person name="Woyke T."/>
            <person name="Klenk H.P."/>
            <person name="Zhou Y."/>
            <person name="Lilburn T.G."/>
            <person name="Beck B.J."/>
            <person name="De Vos P."/>
            <person name="Vandamme P."/>
            <person name="Eisen J.A."/>
            <person name="Garrity G."/>
            <person name="Hugenholtz P."/>
            <person name="Kyrpides N.C."/>
        </authorList>
    </citation>
    <scope>NUCLEOTIDE SEQUENCE [LARGE SCALE GENOMIC DNA]</scope>
    <source>
        <strain evidence="1 2">VKM Ac-2540</strain>
    </source>
</reference>
<comment type="caution">
    <text evidence="1">The sequence shown here is derived from an EMBL/GenBank/DDBJ whole genome shotgun (WGS) entry which is preliminary data.</text>
</comment>
<dbReference type="AlphaFoldDB" id="A0A4Q7WZ98"/>
<gene>
    <name evidence="1" type="ORF">EV645_3437</name>
</gene>
<evidence type="ECO:0000313" key="1">
    <source>
        <dbReference type="EMBL" id="RZU15897.1"/>
    </source>
</evidence>
<sequence length="132" mass="14653">MPARPKELSVSQLSGFMQKNTTTGRGANGRPQWLAENAGSVRRVVLFAQNFKSRDFLRCDAVLFGSAHDWMFSVDVTLADFDELPDMSVQDSLLLLRDFLLNIHVLPLDDDLSRSAPPSLSGDTESRRAADL</sequence>
<keyword evidence="2" id="KW-1185">Reference proteome</keyword>
<organism evidence="1 2">
    <name type="scientific">Kribbella rubisoli</name>
    <dbReference type="NCBI Taxonomy" id="3075929"/>
    <lineage>
        <taxon>Bacteria</taxon>
        <taxon>Bacillati</taxon>
        <taxon>Actinomycetota</taxon>
        <taxon>Actinomycetes</taxon>
        <taxon>Propionibacteriales</taxon>
        <taxon>Kribbellaceae</taxon>
        <taxon>Kribbella</taxon>
    </lineage>
</organism>